<evidence type="ECO:0000313" key="1">
    <source>
        <dbReference type="EMBL" id="RIE02156.1"/>
    </source>
</evidence>
<evidence type="ECO:0000313" key="2">
    <source>
        <dbReference type="Proteomes" id="UP000266340"/>
    </source>
</evidence>
<dbReference type="EMBL" id="QXJM01000039">
    <property type="protein sequence ID" value="RIE02156.1"/>
    <property type="molecule type" value="Genomic_DNA"/>
</dbReference>
<dbReference type="OrthoDB" id="2638183at2"/>
<dbReference type="Proteomes" id="UP000266340">
    <property type="component" value="Unassembled WGS sequence"/>
</dbReference>
<dbReference type="RefSeq" id="WP_119150195.1">
    <property type="nucleotide sequence ID" value="NZ_JBHSOV010000054.1"/>
</dbReference>
<organism evidence="1 2">
    <name type="scientific">Cohnella faecalis</name>
    <dbReference type="NCBI Taxonomy" id="2315694"/>
    <lineage>
        <taxon>Bacteria</taxon>
        <taxon>Bacillati</taxon>
        <taxon>Bacillota</taxon>
        <taxon>Bacilli</taxon>
        <taxon>Bacillales</taxon>
        <taxon>Paenibacillaceae</taxon>
        <taxon>Cohnella</taxon>
    </lineage>
</organism>
<sequence>MARNSNRRLLTEADFVEALERGARLRVFQDDHIVSTGGVIVRFDDSTVVVQSGVGDIDYLSRTDCEFFEMRSR</sequence>
<gene>
    <name evidence="1" type="ORF">D3H35_15520</name>
</gene>
<accession>A0A398CG21</accession>
<name>A0A398CG21_9BACL</name>
<reference evidence="1 2" key="1">
    <citation type="submission" date="2018-09" db="EMBL/GenBank/DDBJ databases">
        <title>Cohnella cavernae sp. nov., isolated from a karst cave.</title>
        <authorList>
            <person name="Zhu H."/>
        </authorList>
    </citation>
    <scope>NUCLEOTIDE SEQUENCE [LARGE SCALE GENOMIC DNA]</scope>
    <source>
        <strain evidence="1 2">K2E09-144</strain>
    </source>
</reference>
<keyword evidence="2" id="KW-1185">Reference proteome</keyword>
<proteinExistence type="predicted"/>
<protein>
    <submittedName>
        <fullName evidence="1">Uncharacterized protein</fullName>
    </submittedName>
</protein>
<comment type="caution">
    <text evidence="1">The sequence shown here is derived from an EMBL/GenBank/DDBJ whole genome shotgun (WGS) entry which is preliminary data.</text>
</comment>
<dbReference type="AlphaFoldDB" id="A0A398CG21"/>